<feature type="signal peptide" evidence="2">
    <location>
        <begin position="1"/>
        <end position="22"/>
    </location>
</feature>
<dbReference type="AlphaFoldDB" id="A0A0R2AVZ1"/>
<feature type="chain" id="PRO_5039032503" evidence="2">
    <location>
        <begin position="23"/>
        <end position="334"/>
    </location>
</feature>
<evidence type="ECO:0000313" key="3">
    <source>
        <dbReference type="EMBL" id="KRM71039.1"/>
    </source>
</evidence>
<keyword evidence="2" id="KW-0732">Signal</keyword>
<evidence type="ECO:0000256" key="2">
    <source>
        <dbReference type="SAM" id="SignalP"/>
    </source>
</evidence>
<organism evidence="3 4">
    <name type="scientific">Ligilactobacillus murinus DSM 20452 = NBRC 14221</name>
    <dbReference type="NCBI Taxonomy" id="1423772"/>
    <lineage>
        <taxon>Bacteria</taxon>
        <taxon>Bacillati</taxon>
        <taxon>Bacillota</taxon>
        <taxon>Bacilli</taxon>
        <taxon>Lactobacillales</taxon>
        <taxon>Lactobacillaceae</taxon>
        <taxon>Ligilactobacillus</taxon>
    </lineage>
</organism>
<dbReference type="EMBL" id="AYYN01000167">
    <property type="protein sequence ID" value="KRM71039.1"/>
    <property type="molecule type" value="Genomic_DNA"/>
</dbReference>
<reference evidence="3 4" key="1">
    <citation type="journal article" date="2015" name="Genome Announc.">
        <title>Expanding the biotechnology potential of lactobacilli through comparative genomics of 213 strains and associated genera.</title>
        <authorList>
            <person name="Sun Z."/>
            <person name="Harris H.M."/>
            <person name="McCann A."/>
            <person name="Guo C."/>
            <person name="Argimon S."/>
            <person name="Zhang W."/>
            <person name="Yang X."/>
            <person name="Jeffery I.B."/>
            <person name="Cooney J.C."/>
            <person name="Kagawa T.F."/>
            <person name="Liu W."/>
            <person name="Song Y."/>
            <person name="Salvetti E."/>
            <person name="Wrobel A."/>
            <person name="Rasinkangas P."/>
            <person name="Parkhill J."/>
            <person name="Rea M.C."/>
            <person name="O'Sullivan O."/>
            <person name="Ritari J."/>
            <person name="Douillard F.P."/>
            <person name="Paul Ross R."/>
            <person name="Yang R."/>
            <person name="Briner A.E."/>
            <person name="Felis G.E."/>
            <person name="de Vos W.M."/>
            <person name="Barrangou R."/>
            <person name="Klaenhammer T.R."/>
            <person name="Caufield P.W."/>
            <person name="Cui Y."/>
            <person name="Zhang H."/>
            <person name="O'Toole P.W."/>
        </authorList>
    </citation>
    <scope>NUCLEOTIDE SEQUENCE [LARGE SCALE GENOMIC DNA]</scope>
    <source>
        <strain evidence="3 4">DSM 20452</strain>
    </source>
</reference>
<feature type="compositionally biased region" description="Low complexity" evidence="1">
    <location>
        <begin position="195"/>
        <end position="213"/>
    </location>
</feature>
<gene>
    <name evidence="3" type="ORF">FC48_GL001506</name>
</gene>
<comment type="caution">
    <text evidence="3">The sequence shown here is derived from an EMBL/GenBank/DDBJ whole genome shotgun (WGS) entry which is preliminary data.</text>
</comment>
<dbReference type="PATRIC" id="fig|1423772.3.peg.1607"/>
<name>A0A0R2AVZ1_9LACO</name>
<keyword evidence="3" id="KW-0449">Lipoprotein</keyword>
<evidence type="ECO:0000256" key="1">
    <source>
        <dbReference type="SAM" id="MobiDB-lite"/>
    </source>
</evidence>
<proteinExistence type="predicted"/>
<dbReference type="RefSeq" id="WP_056960129.1">
    <property type="nucleotide sequence ID" value="NZ_AYYN01000167.1"/>
</dbReference>
<evidence type="ECO:0000313" key="4">
    <source>
        <dbReference type="Proteomes" id="UP000051612"/>
    </source>
</evidence>
<accession>A0A0R2AVZ1</accession>
<protein>
    <submittedName>
        <fullName evidence="3">Lipoprotein</fullName>
    </submittedName>
</protein>
<dbReference type="PROSITE" id="PS51257">
    <property type="entry name" value="PROKAR_LIPOPROTEIN"/>
    <property type="match status" value="1"/>
</dbReference>
<dbReference type="Proteomes" id="UP000051612">
    <property type="component" value="Unassembled WGS sequence"/>
</dbReference>
<feature type="region of interest" description="Disordered" evidence="1">
    <location>
        <begin position="195"/>
        <end position="221"/>
    </location>
</feature>
<sequence length="334" mass="36314">MKKQRILTLSCLFFSVIFILSACSNSQTANKTSESTSQTVQVKVNERYQNALSYLESGENKQAYDELNKIKNIKQAPTHVRALKADLALLLAAKKAVTAAKLTETEKYLGQLEKVESPTALVKQVNELEKEYQAVKLAKHYAAEVEQYYQAGAYQAAGGSLQALDSLSSKYQAVAMLQEKETGYKAKIASAQATASSEQSSTATSASEVTASSNVTPKAGYTNARSSKLLSSEYKKETGSEIASAPSEAVSSMSAKMSNQDVLSAFRKATAIPQEAGDQYYVQDLGNDHYQIEIRHTSPSDPQVSNLKGMYRFDLASGASQKLNEVSGQYEKLN</sequence>